<dbReference type="InterPro" id="IPR023352">
    <property type="entry name" value="MAPEG-like_dom_sf"/>
</dbReference>
<accession>A0A382U1B9</accession>
<evidence type="ECO:0000256" key="2">
    <source>
        <dbReference type="ARBA" id="ARBA00022692"/>
    </source>
</evidence>
<dbReference type="Gene3D" id="1.20.120.550">
    <property type="entry name" value="Membrane associated eicosanoid/glutathione metabolism-like domain"/>
    <property type="match status" value="1"/>
</dbReference>
<dbReference type="GO" id="GO:0006691">
    <property type="term" value="P:leukotriene metabolic process"/>
    <property type="evidence" value="ECO:0007669"/>
    <property type="project" value="UniProtKB-ARBA"/>
</dbReference>
<reference evidence="6" key="1">
    <citation type="submission" date="2018-05" db="EMBL/GenBank/DDBJ databases">
        <authorList>
            <person name="Lanie J.A."/>
            <person name="Ng W.-L."/>
            <person name="Kazmierczak K.M."/>
            <person name="Andrzejewski T.M."/>
            <person name="Davidsen T.M."/>
            <person name="Wayne K.J."/>
            <person name="Tettelin H."/>
            <person name="Glass J.I."/>
            <person name="Rusch D."/>
            <person name="Podicherti R."/>
            <person name="Tsui H.-C.T."/>
            <person name="Winkler M.E."/>
        </authorList>
    </citation>
    <scope>NUCLEOTIDE SEQUENCE</scope>
</reference>
<keyword evidence="2 5" id="KW-0812">Transmembrane</keyword>
<keyword evidence="4 5" id="KW-0472">Membrane</keyword>
<organism evidence="6">
    <name type="scientific">marine metagenome</name>
    <dbReference type="NCBI Taxonomy" id="408172"/>
    <lineage>
        <taxon>unclassified sequences</taxon>
        <taxon>metagenomes</taxon>
        <taxon>ecological metagenomes</taxon>
    </lineage>
</organism>
<keyword evidence="3 5" id="KW-1133">Transmembrane helix</keyword>
<feature type="transmembrane region" description="Helical" evidence="5">
    <location>
        <begin position="62"/>
        <end position="85"/>
    </location>
</feature>
<comment type="subcellular location">
    <subcellularLocation>
        <location evidence="1">Membrane</location>
        <topology evidence="1">Multi-pass membrane protein</topology>
    </subcellularLocation>
</comment>
<dbReference type="InterPro" id="IPR050997">
    <property type="entry name" value="MAPEG"/>
</dbReference>
<proteinExistence type="predicted"/>
<evidence type="ECO:0000313" key="6">
    <source>
        <dbReference type="EMBL" id="SVD27448.1"/>
    </source>
</evidence>
<evidence type="ECO:0000256" key="3">
    <source>
        <dbReference type="ARBA" id="ARBA00022989"/>
    </source>
</evidence>
<name>A0A382U1B9_9ZZZZ</name>
<gene>
    <name evidence="6" type="ORF">METZ01_LOCUS380302</name>
</gene>
<dbReference type="GO" id="GO:0004602">
    <property type="term" value="F:glutathione peroxidase activity"/>
    <property type="evidence" value="ECO:0007669"/>
    <property type="project" value="TreeGrafter"/>
</dbReference>
<evidence type="ECO:0000256" key="1">
    <source>
        <dbReference type="ARBA" id="ARBA00004141"/>
    </source>
</evidence>
<protein>
    <recommendedName>
        <fullName evidence="7">MAPEG family protein</fullName>
    </recommendedName>
</protein>
<dbReference type="AlphaFoldDB" id="A0A382U1B9"/>
<evidence type="ECO:0008006" key="7">
    <source>
        <dbReference type="Google" id="ProtNLM"/>
    </source>
</evidence>
<dbReference type="GO" id="GO:0016020">
    <property type="term" value="C:membrane"/>
    <property type="evidence" value="ECO:0007669"/>
    <property type="project" value="UniProtKB-SubCell"/>
</dbReference>
<dbReference type="GO" id="GO:0004364">
    <property type="term" value="F:glutathione transferase activity"/>
    <property type="evidence" value="ECO:0007669"/>
    <property type="project" value="TreeGrafter"/>
</dbReference>
<sequence length="111" mass="12526">MEWVSLILLLALLQFTAFGIMVGRARGKYGISAPATTGNEIFERTFRVHYNTLEKLVVFVPALWIFGYYIGQYWAAAVGVVYLLGRTWYAISYIRDPQSRGLGSLLTELAL</sequence>
<evidence type="ECO:0000256" key="4">
    <source>
        <dbReference type="ARBA" id="ARBA00023136"/>
    </source>
</evidence>
<dbReference type="PANTHER" id="PTHR10250">
    <property type="entry name" value="MICROSOMAL GLUTATHIONE S-TRANSFERASE"/>
    <property type="match status" value="1"/>
</dbReference>
<dbReference type="Pfam" id="PF01124">
    <property type="entry name" value="MAPEG"/>
    <property type="match status" value="1"/>
</dbReference>
<feature type="non-terminal residue" evidence="6">
    <location>
        <position position="111"/>
    </location>
</feature>
<dbReference type="InterPro" id="IPR001129">
    <property type="entry name" value="Membr-assoc_MAPEG"/>
</dbReference>
<dbReference type="EMBL" id="UINC01140352">
    <property type="protein sequence ID" value="SVD27448.1"/>
    <property type="molecule type" value="Genomic_DNA"/>
</dbReference>
<dbReference type="SUPFAM" id="SSF161084">
    <property type="entry name" value="MAPEG domain-like"/>
    <property type="match status" value="1"/>
</dbReference>
<evidence type="ECO:0000256" key="5">
    <source>
        <dbReference type="SAM" id="Phobius"/>
    </source>
</evidence>
<dbReference type="PANTHER" id="PTHR10250:SF15">
    <property type="entry name" value="MICROSOMAL GLUTATHIONE S-TRANSFERASE-RELATED"/>
    <property type="match status" value="1"/>
</dbReference>